<dbReference type="InterPro" id="IPR002656">
    <property type="entry name" value="Acyl_transf_3_dom"/>
</dbReference>
<sequence>MKNSNIELLRFFMALLIVFFHQYVVFYWKIFLLIKLIILPWIFIPTLVFILITGFYKVNSNKLINIRFLFVVFICWLLNIIIASIVFNFTKNNIPFLGLLLGGRDWWYLWAILLIQLMAPIINKILHSFNKYYILFIIVTLYILLEFTNNYIYGKLFGISNILAMILMYMIGGLIRLEVKLNKIYHYIFCISFLIIHWIISSILSYYYDFKFLSSQLSIWYALFAIVFFTLIVSIKPYNNKFINYIGGCSLFVYLYHYLPQILEEKYLTPSILKGIDQNLSYLIFSTITYISTFVFAAIIYKPINHVSNKFANFKIFRKLSKFNCYKK</sequence>
<evidence type="ECO:0000259" key="2">
    <source>
        <dbReference type="Pfam" id="PF01757"/>
    </source>
</evidence>
<evidence type="ECO:0000313" key="4">
    <source>
        <dbReference type="Proteomes" id="UP000067243"/>
    </source>
</evidence>
<keyword evidence="1" id="KW-0812">Transmembrane</keyword>
<dbReference type="KEGG" id="stur:STURON_00711"/>
<name>A0A0K1P7U6_9MOLU</name>
<feature type="transmembrane region" description="Helical" evidence="1">
    <location>
        <begin position="12"/>
        <end position="30"/>
    </location>
</feature>
<feature type="transmembrane region" description="Helical" evidence="1">
    <location>
        <begin position="219"/>
        <end position="235"/>
    </location>
</feature>
<gene>
    <name evidence="3" type="ORF">STURON_00711</name>
</gene>
<feature type="transmembrane region" description="Helical" evidence="1">
    <location>
        <begin position="133"/>
        <end position="153"/>
    </location>
</feature>
<dbReference type="GO" id="GO:0016747">
    <property type="term" value="F:acyltransferase activity, transferring groups other than amino-acyl groups"/>
    <property type="evidence" value="ECO:0007669"/>
    <property type="project" value="InterPro"/>
</dbReference>
<dbReference type="RefSeq" id="WP_075048538.1">
    <property type="nucleotide sequence ID" value="NZ_CP012328.1"/>
</dbReference>
<proteinExistence type="predicted"/>
<evidence type="ECO:0000313" key="3">
    <source>
        <dbReference type="EMBL" id="AKU79957.1"/>
    </source>
</evidence>
<keyword evidence="1" id="KW-1133">Transmembrane helix</keyword>
<dbReference type="PATRIC" id="fig|216946.3.peg.738"/>
<dbReference type="AlphaFoldDB" id="A0A0K1P7U6"/>
<dbReference type="Proteomes" id="UP000067243">
    <property type="component" value="Chromosome"/>
</dbReference>
<dbReference type="STRING" id="216946.STURO_v1c07110"/>
<dbReference type="OrthoDB" id="388990at2"/>
<keyword evidence="1" id="KW-0472">Membrane</keyword>
<feature type="transmembrane region" description="Helical" evidence="1">
    <location>
        <begin position="242"/>
        <end position="259"/>
    </location>
</feature>
<organism evidence="3 4">
    <name type="scientific">Spiroplasma turonicum</name>
    <dbReference type="NCBI Taxonomy" id="216946"/>
    <lineage>
        <taxon>Bacteria</taxon>
        <taxon>Bacillati</taxon>
        <taxon>Mycoplasmatota</taxon>
        <taxon>Mollicutes</taxon>
        <taxon>Entomoplasmatales</taxon>
        <taxon>Spiroplasmataceae</taxon>
        <taxon>Spiroplasma</taxon>
    </lineage>
</organism>
<dbReference type="EMBL" id="CP012328">
    <property type="protein sequence ID" value="AKU79957.1"/>
    <property type="molecule type" value="Genomic_DNA"/>
</dbReference>
<evidence type="ECO:0000256" key="1">
    <source>
        <dbReference type="SAM" id="Phobius"/>
    </source>
</evidence>
<feature type="transmembrane region" description="Helical" evidence="1">
    <location>
        <begin position="68"/>
        <end position="87"/>
    </location>
</feature>
<accession>A0A0K1P7U6</accession>
<protein>
    <recommendedName>
        <fullName evidence="2">Acyltransferase 3 domain-containing protein</fullName>
    </recommendedName>
</protein>
<keyword evidence="4" id="KW-1185">Reference proteome</keyword>
<feature type="transmembrane region" description="Helical" evidence="1">
    <location>
        <begin position="36"/>
        <end position="56"/>
    </location>
</feature>
<feature type="transmembrane region" description="Helical" evidence="1">
    <location>
        <begin position="184"/>
        <end position="207"/>
    </location>
</feature>
<feature type="transmembrane region" description="Helical" evidence="1">
    <location>
        <begin position="107"/>
        <end position="126"/>
    </location>
</feature>
<reference evidence="3 4" key="1">
    <citation type="journal article" date="2015" name="Genome Announc.">
        <title>Complete Genome Sequence of Spiroplasma turonicum Strain Tab4cT, a Parasite of a Horse Fly, Haematopota sp. (Diptera: Tabanidae).</title>
        <authorList>
            <person name="Davis R.E."/>
            <person name="Shao J."/>
            <person name="Zhao Y."/>
            <person name="Gasparich G.E."/>
            <person name="Gaynor B.J."/>
            <person name="Donofrio N."/>
        </authorList>
    </citation>
    <scope>NUCLEOTIDE SEQUENCE [LARGE SCALE GENOMIC DNA]</scope>
    <source>
        <strain evidence="3 4">Tab4c</strain>
    </source>
</reference>
<feature type="domain" description="Acyltransferase 3" evidence="2">
    <location>
        <begin position="4"/>
        <end position="301"/>
    </location>
</feature>
<dbReference type="Pfam" id="PF01757">
    <property type="entry name" value="Acyl_transf_3"/>
    <property type="match status" value="1"/>
</dbReference>
<feature type="transmembrane region" description="Helical" evidence="1">
    <location>
        <begin position="279"/>
        <end position="301"/>
    </location>
</feature>
<feature type="transmembrane region" description="Helical" evidence="1">
    <location>
        <begin position="159"/>
        <end position="177"/>
    </location>
</feature>